<organism evidence="2 3">
    <name type="scientific">Solanum bulbocastanum</name>
    <name type="common">Wild potato</name>
    <dbReference type="NCBI Taxonomy" id="147425"/>
    <lineage>
        <taxon>Eukaryota</taxon>
        <taxon>Viridiplantae</taxon>
        <taxon>Streptophyta</taxon>
        <taxon>Embryophyta</taxon>
        <taxon>Tracheophyta</taxon>
        <taxon>Spermatophyta</taxon>
        <taxon>Magnoliopsida</taxon>
        <taxon>eudicotyledons</taxon>
        <taxon>Gunneridae</taxon>
        <taxon>Pentapetalae</taxon>
        <taxon>asterids</taxon>
        <taxon>lamiids</taxon>
        <taxon>Solanales</taxon>
        <taxon>Solanaceae</taxon>
        <taxon>Solanoideae</taxon>
        <taxon>Solaneae</taxon>
        <taxon>Solanum</taxon>
    </lineage>
</organism>
<accession>A0AAN8TIK4</accession>
<evidence type="ECO:0000313" key="3">
    <source>
        <dbReference type="Proteomes" id="UP001371456"/>
    </source>
</evidence>
<dbReference type="Proteomes" id="UP001371456">
    <property type="component" value="Unassembled WGS sequence"/>
</dbReference>
<proteinExistence type="predicted"/>
<protein>
    <submittedName>
        <fullName evidence="2">Uncharacterized protein</fullName>
    </submittedName>
</protein>
<sequence length="36" mass="4162">MIWRKQPTILMTSFSLDLVALGRFTGVFYVMAQRSP</sequence>
<keyword evidence="3" id="KW-1185">Reference proteome</keyword>
<dbReference type="EMBL" id="JBANQN010000005">
    <property type="protein sequence ID" value="KAK6789123.1"/>
    <property type="molecule type" value="Genomic_DNA"/>
</dbReference>
<dbReference type="AlphaFoldDB" id="A0AAN8TIK4"/>
<keyword evidence="1" id="KW-1133">Transmembrane helix</keyword>
<name>A0AAN8TIK4_SOLBU</name>
<keyword evidence="1" id="KW-0812">Transmembrane</keyword>
<gene>
    <name evidence="2" type="ORF">RDI58_012922</name>
</gene>
<evidence type="ECO:0000313" key="2">
    <source>
        <dbReference type="EMBL" id="KAK6789123.1"/>
    </source>
</evidence>
<comment type="caution">
    <text evidence="2">The sequence shown here is derived from an EMBL/GenBank/DDBJ whole genome shotgun (WGS) entry which is preliminary data.</text>
</comment>
<keyword evidence="1" id="KW-0472">Membrane</keyword>
<evidence type="ECO:0000256" key="1">
    <source>
        <dbReference type="SAM" id="Phobius"/>
    </source>
</evidence>
<reference evidence="2 3" key="1">
    <citation type="submission" date="2024-02" db="EMBL/GenBank/DDBJ databases">
        <title>de novo genome assembly of Solanum bulbocastanum strain 11H21.</title>
        <authorList>
            <person name="Hosaka A.J."/>
        </authorList>
    </citation>
    <scope>NUCLEOTIDE SEQUENCE [LARGE SCALE GENOMIC DNA]</scope>
    <source>
        <tissue evidence="2">Young leaves</tissue>
    </source>
</reference>
<feature type="transmembrane region" description="Helical" evidence="1">
    <location>
        <begin position="12"/>
        <end position="32"/>
    </location>
</feature>